<dbReference type="Gene3D" id="3.30.1490.50">
    <property type="match status" value="1"/>
</dbReference>
<dbReference type="PANTHER" id="PTHR11130">
    <property type="entry name" value="GLUTATHIONE SYNTHETASE"/>
    <property type="match status" value="1"/>
</dbReference>
<feature type="binding site" evidence="13">
    <location>
        <position position="457"/>
    </location>
    <ligand>
        <name>substrate</name>
    </ligand>
</feature>
<feature type="binding site" evidence="13">
    <location>
        <position position="316"/>
    </location>
    <ligand>
        <name>ATP</name>
        <dbReference type="ChEBI" id="CHEBI:30616"/>
    </ligand>
</feature>
<evidence type="ECO:0000256" key="10">
    <source>
        <dbReference type="ARBA" id="ARBA00022842"/>
    </source>
</evidence>
<dbReference type="InterPro" id="IPR014042">
    <property type="entry name" value="Glutathione_synthase_a-hlx"/>
</dbReference>
<keyword evidence="16" id="KW-1185">Reference proteome</keyword>
<evidence type="ECO:0000256" key="13">
    <source>
        <dbReference type="PIRSR" id="PIRSR001558-1"/>
    </source>
</evidence>
<evidence type="ECO:0000313" key="17">
    <source>
        <dbReference type="WBParaSite" id="SSTP_0001014600.1"/>
    </source>
</evidence>
<dbReference type="UniPathway" id="UPA00142">
    <property type="reaction ID" value="UER00210"/>
</dbReference>
<dbReference type="InterPro" id="IPR037013">
    <property type="entry name" value="GSH-S_sub-bd_sf"/>
</dbReference>
<dbReference type="PIRSF" id="PIRSF001558">
    <property type="entry name" value="GSHase"/>
    <property type="match status" value="1"/>
</dbReference>
<evidence type="ECO:0000259" key="15">
    <source>
        <dbReference type="Pfam" id="PF03199"/>
    </source>
</evidence>
<keyword evidence="8 12" id="KW-0547">Nucleotide-binding</keyword>
<dbReference type="Gene3D" id="1.10.1080.10">
    <property type="entry name" value="Glutathione Synthetase, Chain A, domain 3"/>
    <property type="match status" value="1"/>
</dbReference>
<dbReference type="SUPFAM" id="SSF52440">
    <property type="entry name" value="PreATP-grasp domain"/>
    <property type="match status" value="1"/>
</dbReference>
<feature type="binding site" evidence="14">
    <location>
        <position position="376"/>
    </location>
    <ligand>
        <name>Mg(2+)</name>
        <dbReference type="ChEBI" id="CHEBI:18420"/>
    </ligand>
</feature>
<dbReference type="PANTHER" id="PTHR11130:SF0">
    <property type="entry name" value="GLUTATHIONE SYNTHETASE"/>
    <property type="match status" value="1"/>
</dbReference>
<proteinExistence type="inferred from homology"/>
<feature type="binding site" evidence="13">
    <location>
        <position position="459"/>
    </location>
    <ligand>
        <name>ATP</name>
        <dbReference type="ChEBI" id="CHEBI:30616"/>
    </ligand>
</feature>
<comment type="catalytic activity">
    <reaction evidence="11">
        <text>gamma-L-glutamyl-L-cysteine + glycine + ATP = glutathione + ADP + phosphate + H(+)</text>
        <dbReference type="Rhea" id="RHEA:13557"/>
        <dbReference type="ChEBI" id="CHEBI:15378"/>
        <dbReference type="ChEBI" id="CHEBI:30616"/>
        <dbReference type="ChEBI" id="CHEBI:43474"/>
        <dbReference type="ChEBI" id="CHEBI:57305"/>
        <dbReference type="ChEBI" id="CHEBI:57925"/>
        <dbReference type="ChEBI" id="CHEBI:58173"/>
        <dbReference type="ChEBI" id="CHEBI:456216"/>
        <dbReference type="EC" id="6.3.2.3"/>
    </reaction>
    <physiologicalReaction direction="left-to-right" evidence="11">
        <dbReference type="Rhea" id="RHEA:13558"/>
    </physiologicalReaction>
</comment>
<evidence type="ECO:0000256" key="3">
    <source>
        <dbReference type="ARBA" id="ARBA00012214"/>
    </source>
</evidence>
<evidence type="ECO:0000256" key="8">
    <source>
        <dbReference type="ARBA" id="ARBA00022741"/>
    </source>
</evidence>
<dbReference type="Pfam" id="PF03917">
    <property type="entry name" value="GSH_synth_ATP"/>
    <property type="match status" value="1"/>
</dbReference>
<keyword evidence="10 12" id="KW-0460">Magnesium</keyword>
<evidence type="ECO:0000256" key="5">
    <source>
        <dbReference type="ARBA" id="ARBA00022598"/>
    </source>
</evidence>
<dbReference type="InterPro" id="IPR014049">
    <property type="entry name" value="Glutathione_synthase_N_euk"/>
</dbReference>
<dbReference type="NCBIfam" id="TIGR01986">
    <property type="entry name" value="glut_syn_euk"/>
    <property type="match status" value="1"/>
</dbReference>
<comment type="similarity">
    <text evidence="2 12">Belongs to the eukaryotic GSH synthase family.</text>
</comment>
<evidence type="ECO:0000256" key="9">
    <source>
        <dbReference type="ARBA" id="ARBA00022840"/>
    </source>
</evidence>
<dbReference type="InterPro" id="IPR016185">
    <property type="entry name" value="PreATP-grasp_dom_sf"/>
</dbReference>
<keyword evidence="6 12" id="KW-0317">Glutathione biosynthesis</keyword>
<evidence type="ECO:0000256" key="7">
    <source>
        <dbReference type="ARBA" id="ARBA00022723"/>
    </source>
</evidence>
<dbReference type="GO" id="GO:0005829">
    <property type="term" value="C:cytosol"/>
    <property type="evidence" value="ECO:0007669"/>
    <property type="project" value="TreeGrafter"/>
</dbReference>
<sequence>MNLYEEFSKIKNENSKLFKTIIDEAKDYAVVHGNILRLSTSKDSSDIVQHAPITLLPSPFPKNLYLQAHQIQPIMNKLYFKISLDYQFIKLSLNCVLEIDDFTKKLMNIYDIIINEGIRQPISLLLQRSDYFCHVNNSNNKVEYELKQIEVNNIAAGMASLSQSCTEMHKHILRNFSITYDENNLPNNRGNDTVGKGLANAWKLYGNNNAYILHLVEDVNQNQFDHRHIQYATEYFTSYKCKTLRIPLSECRDRLKLGKNYELIMDDKYEIGVVYFRTGYSPTNYIDDEDWNSRLLIERSCAIKSPWIGLQLANTKKIQQILLQNNIVEKFLDDKEDIKKIKKTFAMMWGLDDNIHEIKQKVSDNCKDYVLKEQLEGGSGNYFENDIIEKMNDVKKLKSFILMERLNPMINKNYIIISGKEVEDLEVVSELGIMGTYIGNIKTSQEYFNYSGGYLLRTKKSNENKGGVTVGASVIDSVYLI</sequence>
<dbReference type="GO" id="GO:0005524">
    <property type="term" value="F:ATP binding"/>
    <property type="evidence" value="ECO:0007669"/>
    <property type="project" value="UniProtKB-UniRule"/>
</dbReference>
<evidence type="ECO:0000256" key="12">
    <source>
        <dbReference type="PIRNR" id="PIRNR001558"/>
    </source>
</evidence>
<evidence type="ECO:0000256" key="11">
    <source>
        <dbReference type="ARBA" id="ARBA00048871"/>
    </source>
</evidence>
<dbReference type="Proteomes" id="UP000035681">
    <property type="component" value="Unplaced"/>
</dbReference>
<evidence type="ECO:0000256" key="2">
    <source>
        <dbReference type="ARBA" id="ARBA00010385"/>
    </source>
</evidence>
<evidence type="ECO:0000256" key="14">
    <source>
        <dbReference type="PIRSR" id="PIRSR001558-2"/>
    </source>
</evidence>
<dbReference type="GO" id="GO:0043295">
    <property type="term" value="F:glutathione binding"/>
    <property type="evidence" value="ECO:0007669"/>
    <property type="project" value="UniProtKB-UniRule"/>
</dbReference>
<evidence type="ECO:0000313" key="16">
    <source>
        <dbReference type="Proteomes" id="UP000035681"/>
    </source>
</evidence>
<comment type="pathway">
    <text evidence="1 12">Sulfur metabolism; glutathione biosynthesis; glutathione from L-cysteine and L-glutamate: step 2/2.</text>
</comment>
<dbReference type="GO" id="GO:0000287">
    <property type="term" value="F:magnesium ion binding"/>
    <property type="evidence" value="ECO:0007669"/>
    <property type="project" value="UniProtKB-UniRule"/>
</dbReference>
<feature type="binding site" evidence="13">
    <location>
        <position position="128"/>
    </location>
    <ligand>
        <name>substrate</name>
    </ligand>
</feature>
<dbReference type="InterPro" id="IPR004887">
    <property type="entry name" value="GSH_synth_subst-bd"/>
</dbReference>
<dbReference type="WBParaSite" id="TCONS_00007698.p1">
    <property type="protein sequence ID" value="TCONS_00007698.p1"/>
    <property type="gene ID" value="XLOC_005725"/>
</dbReference>
<organism evidence="17">
    <name type="scientific">Strongyloides stercoralis</name>
    <name type="common">Threadworm</name>
    <dbReference type="NCBI Taxonomy" id="6248"/>
    <lineage>
        <taxon>Eukaryota</taxon>
        <taxon>Metazoa</taxon>
        <taxon>Ecdysozoa</taxon>
        <taxon>Nematoda</taxon>
        <taxon>Chromadorea</taxon>
        <taxon>Rhabditida</taxon>
        <taxon>Tylenchina</taxon>
        <taxon>Panagrolaimomorpha</taxon>
        <taxon>Strongyloidoidea</taxon>
        <taxon>Strongyloididae</taxon>
        <taxon>Strongyloides</taxon>
    </lineage>
</organism>
<feature type="binding site" evidence="13">
    <location>
        <position position="430"/>
    </location>
    <ligand>
        <name>ATP</name>
        <dbReference type="ChEBI" id="CHEBI:30616"/>
    </ligand>
</feature>
<dbReference type="WBParaSite" id="SSTP_0001014600.1">
    <property type="protein sequence ID" value="SSTP_0001014600.1"/>
    <property type="gene ID" value="SSTP_0001014600"/>
</dbReference>
<accession>A0A0K0EL02</accession>
<evidence type="ECO:0000256" key="4">
    <source>
        <dbReference type="ARBA" id="ARBA00020821"/>
    </source>
</evidence>
<dbReference type="Pfam" id="PF03199">
    <property type="entry name" value="GSH_synthase"/>
    <property type="match status" value="1"/>
</dbReference>
<dbReference type="SUPFAM" id="SSF56059">
    <property type="entry name" value="Glutathione synthetase ATP-binding domain-like"/>
    <property type="match status" value="1"/>
</dbReference>
<feature type="domain" description="Glutathione synthase substrate-binding" evidence="15">
    <location>
        <begin position="211"/>
        <end position="313"/>
    </location>
</feature>
<dbReference type="AlphaFoldDB" id="A0A0K0EL02"/>
<keyword evidence="7 12" id="KW-0479">Metal-binding</keyword>
<feature type="binding site" evidence="14">
    <location>
        <position position="150"/>
    </location>
    <ligand>
        <name>Mg(2+)</name>
        <dbReference type="ChEBI" id="CHEBI:18420"/>
    </ligand>
</feature>
<feature type="binding site" evidence="13">
    <location>
        <begin position="372"/>
        <end position="381"/>
    </location>
    <ligand>
        <name>ATP</name>
        <dbReference type="ChEBI" id="CHEBI:30616"/>
    </ligand>
</feature>
<dbReference type="InterPro" id="IPR005615">
    <property type="entry name" value="Glutathione_synthase"/>
</dbReference>
<dbReference type="Gene3D" id="3.30.1490.80">
    <property type="match status" value="1"/>
</dbReference>
<evidence type="ECO:0000256" key="1">
    <source>
        <dbReference type="ARBA" id="ARBA00004965"/>
    </source>
</evidence>
<name>A0A0K0EL02_STRER</name>
<feature type="binding site" evidence="14">
    <location>
        <position position="152"/>
    </location>
    <ligand>
        <name>Mg(2+)</name>
        <dbReference type="ChEBI" id="CHEBI:18420"/>
    </ligand>
</feature>
<comment type="cofactor">
    <cofactor evidence="12 14">
        <name>Mg(2+)</name>
        <dbReference type="ChEBI" id="CHEBI:18420"/>
    </cofactor>
    <text evidence="12 14">Binds 1 Mg(2+) ion per subunit.</text>
</comment>
<dbReference type="STRING" id="6248.A0A0K0EL02"/>
<keyword evidence="5 12" id="KW-0436">Ligase</keyword>
<reference evidence="17" key="1">
    <citation type="submission" date="2015-08" db="UniProtKB">
        <authorList>
            <consortium name="WormBaseParasite"/>
        </authorList>
    </citation>
    <scope>IDENTIFICATION</scope>
</reference>
<feature type="binding site" evidence="13">
    <location>
        <position position="150"/>
    </location>
    <ligand>
        <name>ATP</name>
        <dbReference type="ChEBI" id="CHEBI:30616"/>
    </ligand>
</feature>
<evidence type="ECO:0000256" key="6">
    <source>
        <dbReference type="ARBA" id="ARBA00022684"/>
    </source>
</evidence>
<keyword evidence="9 12" id="KW-0067">ATP-binding</keyword>
<protein>
    <recommendedName>
        <fullName evidence="4 12">Glutathione synthetase</fullName>
        <shortName evidence="12">GSH-S</shortName>
        <ecNumber evidence="3 12">6.3.2.3</ecNumber>
    </recommendedName>
</protein>
<dbReference type="InterPro" id="IPR014709">
    <property type="entry name" value="Glutathione_synthase_C_euk"/>
</dbReference>
<dbReference type="Gene3D" id="3.30.470.20">
    <property type="entry name" value="ATP-grasp fold, B domain"/>
    <property type="match status" value="1"/>
</dbReference>
<dbReference type="GO" id="GO:0004363">
    <property type="term" value="F:glutathione synthase activity"/>
    <property type="evidence" value="ECO:0007669"/>
    <property type="project" value="UniProtKB-UniRule"/>
</dbReference>
<dbReference type="EC" id="6.3.2.3" evidence="3 12"/>
<dbReference type="Gene3D" id="3.40.50.1760">
    <property type="entry name" value="Glutathione synthase, substrate-binding domain superfamily, eukaryotic"/>
    <property type="match status" value="1"/>
</dbReference>